<evidence type="ECO:0000259" key="9">
    <source>
        <dbReference type="Pfam" id="PF07282"/>
    </source>
</evidence>
<evidence type="ECO:0000313" key="12">
    <source>
        <dbReference type="Proteomes" id="UP000033115"/>
    </source>
</evidence>
<feature type="coiled-coil region" evidence="7">
    <location>
        <begin position="202"/>
        <end position="229"/>
    </location>
</feature>
<feature type="domain" description="Probable transposase IS891/IS1136/IS1341" evidence="8">
    <location>
        <begin position="169"/>
        <end position="292"/>
    </location>
</feature>
<dbReference type="EMBL" id="CP009933">
    <property type="protein sequence ID" value="AKA70455.1"/>
    <property type="molecule type" value="Genomic_DNA"/>
</dbReference>
<name>A0A0E3K238_CLOSL</name>
<dbReference type="STRING" id="1548.CSCA_3330"/>
<sequence length="377" mass="44770">MMIKAIKIRLFPSKGQEILMFKSCGVMRFAYNWGRARWEELYKQSLEPSKAKIKKEFNNTIKNQENYKWLKEVSGQITAQAFEDLNNAYKNFFKGLAKYPRFKTKRKSRKSFYVRYDRLYFKEDIVYIEKIGKVKCKTNYDIPILPNYNNPRCHFDGKYWYLTLGFEHNENQVELNKDLSIGIDLGVSNLAVVNCIDKPIKNINKCTKVRKLKKRLKRLQKQVSRKYEANRQDSKYNKTNNIIKLEKVIKLVYRKLNNIRANHIHQTTNMIIKLRPYRVVMEDLNISGMLKNKHLSKAIQEQGFFEFIRQMQYKCKFNGVEFVQVDKFYPSSKTCSCCGNVKKDLKLKDRMYVCDICGLEMDRDKNASINLGNYKIV</sequence>
<keyword evidence="3" id="KW-0479">Metal-binding</keyword>
<evidence type="ECO:0000256" key="5">
    <source>
        <dbReference type="ARBA" id="ARBA00023125"/>
    </source>
</evidence>
<feature type="domain" description="Cas12f1-like TNB" evidence="9">
    <location>
        <begin position="304"/>
        <end position="371"/>
    </location>
</feature>
<gene>
    <name evidence="11" type="ORF">CSCA_3330</name>
</gene>
<evidence type="ECO:0000256" key="1">
    <source>
        <dbReference type="ARBA" id="ARBA00008761"/>
    </source>
</evidence>
<dbReference type="InterPro" id="IPR021027">
    <property type="entry name" value="Transposase_put_HTH"/>
</dbReference>
<dbReference type="InterPro" id="IPR010095">
    <property type="entry name" value="Cas12f1-like_TNB"/>
</dbReference>
<feature type="domain" description="Transposase putative helix-turn-helix" evidence="10">
    <location>
        <begin position="2"/>
        <end position="45"/>
    </location>
</feature>
<dbReference type="GO" id="GO:0032196">
    <property type="term" value="P:transposition"/>
    <property type="evidence" value="ECO:0007669"/>
    <property type="project" value="UniProtKB-KW"/>
</dbReference>
<dbReference type="Pfam" id="PF01385">
    <property type="entry name" value="OrfB_IS605"/>
    <property type="match status" value="1"/>
</dbReference>
<dbReference type="Pfam" id="PF12323">
    <property type="entry name" value="HTH_OrfB_IS605"/>
    <property type="match status" value="1"/>
</dbReference>
<organism evidence="11 12">
    <name type="scientific">Clostridium scatologenes</name>
    <dbReference type="NCBI Taxonomy" id="1548"/>
    <lineage>
        <taxon>Bacteria</taxon>
        <taxon>Bacillati</taxon>
        <taxon>Bacillota</taxon>
        <taxon>Clostridia</taxon>
        <taxon>Eubacteriales</taxon>
        <taxon>Clostridiaceae</taxon>
        <taxon>Clostridium</taxon>
    </lineage>
</organism>
<dbReference type="Proteomes" id="UP000033115">
    <property type="component" value="Chromosome"/>
</dbReference>
<evidence type="ECO:0000256" key="3">
    <source>
        <dbReference type="ARBA" id="ARBA00022723"/>
    </source>
</evidence>
<reference evidence="11 12" key="1">
    <citation type="journal article" date="2015" name="J. Biotechnol.">
        <title>Complete genome sequence of a malodorant-producing acetogen, Clostridium scatologenes ATCC 25775(T).</title>
        <authorList>
            <person name="Zhu Z."/>
            <person name="Guo T."/>
            <person name="Zheng H."/>
            <person name="Song T."/>
            <person name="Ouyang P."/>
            <person name="Xie J."/>
        </authorList>
    </citation>
    <scope>NUCLEOTIDE SEQUENCE [LARGE SCALE GENOMIC DNA]</scope>
    <source>
        <strain evidence="11 12">ATCC 25775</strain>
    </source>
</reference>
<dbReference type="KEGG" id="csq:CSCA_3330"/>
<dbReference type="GO" id="GO:0003677">
    <property type="term" value="F:DNA binding"/>
    <property type="evidence" value="ECO:0007669"/>
    <property type="project" value="UniProtKB-KW"/>
</dbReference>
<keyword evidence="12" id="KW-1185">Reference proteome</keyword>
<keyword evidence="2" id="KW-0815">Transposition</keyword>
<keyword evidence="6" id="KW-0233">DNA recombination</keyword>
<keyword evidence="5" id="KW-0238">DNA-binding</keyword>
<dbReference type="GO" id="GO:0046872">
    <property type="term" value="F:metal ion binding"/>
    <property type="evidence" value="ECO:0007669"/>
    <property type="project" value="UniProtKB-KW"/>
</dbReference>
<evidence type="ECO:0000256" key="7">
    <source>
        <dbReference type="SAM" id="Coils"/>
    </source>
</evidence>
<proteinExistence type="inferred from homology"/>
<dbReference type="NCBIfam" id="TIGR01766">
    <property type="entry name" value="IS200/IS605 family accessory protein TnpB-like domain"/>
    <property type="match status" value="1"/>
</dbReference>
<evidence type="ECO:0000256" key="2">
    <source>
        <dbReference type="ARBA" id="ARBA00022578"/>
    </source>
</evidence>
<dbReference type="GO" id="GO:0006310">
    <property type="term" value="P:DNA recombination"/>
    <property type="evidence" value="ECO:0007669"/>
    <property type="project" value="UniProtKB-KW"/>
</dbReference>
<dbReference type="Pfam" id="PF07282">
    <property type="entry name" value="Cas12f1-like_TNB"/>
    <property type="match status" value="1"/>
</dbReference>
<evidence type="ECO:0000256" key="4">
    <source>
        <dbReference type="ARBA" id="ARBA00022833"/>
    </source>
</evidence>
<dbReference type="HOGENOM" id="CLU_032903_0_2_9"/>
<dbReference type="AlphaFoldDB" id="A0A0E3K238"/>
<evidence type="ECO:0000256" key="6">
    <source>
        <dbReference type="ARBA" id="ARBA00023172"/>
    </source>
</evidence>
<protein>
    <submittedName>
        <fullName evidence="11">Putative IS transposase (OrfB)</fullName>
    </submittedName>
</protein>
<dbReference type="InterPro" id="IPR001959">
    <property type="entry name" value="Transposase"/>
</dbReference>
<accession>A0A0E3K238</accession>
<evidence type="ECO:0000259" key="8">
    <source>
        <dbReference type="Pfam" id="PF01385"/>
    </source>
</evidence>
<comment type="similarity">
    <text evidence="1">In the C-terminal section; belongs to the transposase 35 family.</text>
</comment>
<keyword evidence="7" id="KW-0175">Coiled coil</keyword>
<keyword evidence="4" id="KW-0862">Zinc</keyword>
<dbReference type="NCBIfam" id="NF040570">
    <property type="entry name" value="guided_TnpB"/>
    <property type="match status" value="1"/>
</dbReference>
<evidence type="ECO:0000259" key="10">
    <source>
        <dbReference type="Pfam" id="PF12323"/>
    </source>
</evidence>
<evidence type="ECO:0000313" key="11">
    <source>
        <dbReference type="EMBL" id="AKA70455.1"/>
    </source>
</evidence>